<dbReference type="Pfam" id="PF00498">
    <property type="entry name" value="FHA"/>
    <property type="match status" value="1"/>
</dbReference>
<dbReference type="PROSITE" id="PS50011">
    <property type="entry name" value="PROTEIN_KINASE_DOM"/>
    <property type="match status" value="1"/>
</dbReference>
<feature type="domain" description="Protein kinase" evidence="13">
    <location>
        <begin position="171"/>
        <end position="444"/>
    </location>
</feature>
<evidence type="ECO:0000256" key="9">
    <source>
        <dbReference type="PIRSR" id="PIRSR630616-3"/>
    </source>
</evidence>
<feature type="domain" description="FHA" evidence="12">
    <location>
        <begin position="70"/>
        <end position="123"/>
    </location>
</feature>
<dbReference type="SUPFAM" id="SSF56112">
    <property type="entry name" value="Protein kinase-like (PK-like)"/>
    <property type="match status" value="1"/>
</dbReference>
<accession>A0A4S8M1N2</accession>
<evidence type="ECO:0000256" key="4">
    <source>
        <dbReference type="ARBA" id="ARBA00022741"/>
    </source>
</evidence>
<dbReference type="AlphaFoldDB" id="A0A4S8M1N2"/>
<evidence type="ECO:0000313" key="14">
    <source>
        <dbReference type="EMBL" id="THU95513.1"/>
    </source>
</evidence>
<dbReference type="Gene3D" id="2.60.200.20">
    <property type="match status" value="1"/>
</dbReference>
<feature type="region of interest" description="Disordered" evidence="11">
    <location>
        <begin position="524"/>
        <end position="660"/>
    </location>
</feature>
<dbReference type="InterPro" id="IPR008271">
    <property type="entry name" value="Ser/Thr_kinase_AS"/>
</dbReference>
<keyword evidence="2" id="KW-0723">Serine/threonine-protein kinase</keyword>
<feature type="compositionally biased region" description="Low complexity" evidence="11">
    <location>
        <begin position="18"/>
        <end position="29"/>
    </location>
</feature>
<evidence type="ECO:0000256" key="6">
    <source>
        <dbReference type="ARBA" id="ARBA00022840"/>
    </source>
</evidence>
<evidence type="ECO:0000259" key="13">
    <source>
        <dbReference type="PROSITE" id="PS50011"/>
    </source>
</evidence>
<dbReference type="SMART" id="SM00220">
    <property type="entry name" value="S_TKc"/>
    <property type="match status" value="1"/>
</dbReference>
<keyword evidence="15" id="KW-1185">Reference proteome</keyword>
<evidence type="ECO:0000256" key="11">
    <source>
        <dbReference type="SAM" id="MobiDB-lite"/>
    </source>
</evidence>
<feature type="binding site" evidence="8 10">
    <location>
        <position position="200"/>
    </location>
    <ligand>
        <name>ATP</name>
        <dbReference type="ChEBI" id="CHEBI:30616"/>
    </ligand>
</feature>
<comment type="similarity">
    <text evidence="1">Belongs to the protein kinase superfamily. CAMK Ser/Thr protein kinase family. CHEK2 subfamily.</text>
</comment>
<dbReference type="GO" id="GO:0004674">
    <property type="term" value="F:protein serine/threonine kinase activity"/>
    <property type="evidence" value="ECO:0007669"/>
    <property type="project" value="UniProtKB-KW"/>
</dbReference>
<organism evidence="14 15">
    <name type="scientific">Dendrothele bispora (strain CBS 962.96)</name>
    <dbReference type="NCBI Taxonomy" id="1314807"/>
    <lineage>
        <taxon>Eukaryota</taxon>
        <taxon>Fungi</taxon>
        <taxon>Dikarya</taxon>
        <taxon>Basidiomycota</taxon>
        <taxon>Agaricomycotina</taxon>
        <taxon>Agaricomycetes</taxon>
        <taxon>Agaricomycetidae</taxon>
        <taxon>Agaricales</taxon>
        <taxon>Agaricales incertae sedis</taxon>
        <taxon>Dendrothele</taxon>
    </lineage>
</organism>
<evidence type="ECO:0000256" key="8">
    <source>
        <dbReference type="PIRSR" id="PIRSR630616-2"/>
    </source>
</evidence>
<keyword evidence="3" id="KW-0808">Transferase</keyword>
<evidence type="ECO:0000256" key="3">
    <source>
        <dbReference type="ARBA" id="ARBA00022679"/>
    </source>
</evidence>
<feature type="binding site" evidence="8">
    <location>
        <begin position="310"/>
        <end position="311"/>
    </location>
    <ligand>
        <name>ATP</name>
        <dbReference type="ChEBI" id="CHEBI:30616"/>
    </ligand>
</feature>
<keyword evidence="4 8" id="KW-0547">Nucleotide-binding</keyword>
<dbReference type="GO" id="GO:0005524">
    <property type="term" value="F:ATP binding"/>
    <property type="evidence" value="ECO:0007669"/>
    <property type="project" value="UniProtKB-UniRule"/>
</dbReference>
<dbReference type="OrthoDB" id="10252171at2759"/>
<dbReference type="InterPro" id="IPR011009">
    <property type="entry name" value="Kinase-like_dom_sf"/>
</dbReference>
<dbReference type="InterPro" id="IPR000253">
    <property type="entry name" value="FHA_dom"/>
</dbReference>
<dbReference type="PROSITE" id="PS00108">
    <property type="entry name" value="PROTEIN_KINASE_ST"/>
    <property type="match status" value="1"/>
</dbReference>
<evidence type="ECO:0000259" key="12">
    <source>
        <dbReference type="PROSITE" id="PS50006"/>
    </source>
</evidence>
<proteinExistence type="inferred from homology"/>
<keyword evidence="6 8" id="KW-0067">ATP-binding</keyword>
<evidence type="ECO:0000256" key="10">
    <source>
        <dbReference type="PROSITE-ProRule" id="PRU10141"/>
    </source>
</evidence>
<dbReference type="PANTHER" id="PTHR24350">
    <property type="entry name" value="SERINE/THREONINE-PROTEIN KINASE IAL-RELATED"/>
    <property type="match status" value="1"/>
</dbReference>
<feature type="compositionally biased region" description="Basic and acidic residues" evidence="11">
    <location>
        <begin position="586"/>
        <end position="596"/>
    </location>
</feature>
<feature type="cross-link" description="Glycyl lysine isopeptide (Lys-Gly) (interchain with G-Cter in SUMO2)" evidence="9">
    <location>
        <position position="308"/>
    </location>
</feature>
<gene>
    <name evidence="14" type="ORF">K435DRAFT_666220</name>
</gene>
<name>A0A4S8M1N2_DENBC</name>
<dbReference type="CDD" id="cd05117">
    <property type="entry name" value="STKc_CAMK"/>
    <property type="match status" value="1"/>
</dbReference>
<feature type="binding site" evidence="8">
    <location>
        <position position="326"/>
    </location>
    <ligand>
        <name>ATP</name>
        <dbReference type="ChEBI" id="CHEBI:30616"/>
    </ligand>
</feature>
<keyword evidence="5 14" id="KW-0418">Kinase</keyword>
<dbReference type="InterPro" id="IPR000719">
    <property type="entry name" value="Prot_kinase_dom"/>
</dbReference>
<dbReference type="SUPFAM" id="SSF49879">
    <property type="entry name" value="SMAD/FHA domain"/>
    <property type="match status" value="1"/>
</dbReference>
<evidence type="ECO:0000313" key="15">
    <source>
        <dbReference type="Proteomes" id="UP000297245"/>
    </source>
</evidence>
<dbReference type="FunFam" id="1.10.510.10:FF:000571">
    <property type="entry name" value="Maternal embryonic leucine zipper kinase"/>
    <property type="match status" value="1"/>
</dbReference>
<protein>
    <submittedName>
        <fullName evidence="14">Pkinase-domain-containing protein</fullName>
    </submittedName>
</protein>
<feature type="active site" description="Proton acceptor" evidence="7">
    <location>
        <position position="306"/>
    </location>
</feature>
<evidence type="ECO:0000256" key="5">
    <source>
        <dbReference type="ARBA" id="ARBA00022777"/>
    </source>
</evidence>
<reference evidence="14 15" key="1">
    <citation type="journal article" date="2019" name="Nat. Ecol. Evol.">
        <title>Megaphylogeny resolves global patterns of mushroom evolution.</title>
        <authorList>
            <person name="Varga T."/>
            <person name="Krizsan K."/>
            <person name="Foldi C."/>
            <person name="Dima B."/>
            <person name="Sanchez-Garcia M."/>
            <person name="Sanchez-Ramirez S."/>
            <person name="Szollosi G.J."/>
            <person name="Szarkandi J.G."/>
            <person name="Papp V."/>
            <person name="Albert L."/>
            <person name="Andreopoulos W."/>
            <person name="Angelini C."/>
            <person name="Antonin V."/>
            <person name="Barry K.W."/>
            <person name="Bougher N.L."/>
            <person name="Buchanan P."/>
            <person name="Buyck B."/>
            <person name="Bense V."/>
            <person name="Catcheside P."/>
            <person name="Chovatia M."/>
            <person name="Cooper J."/>
            <person name="Damon W."/>
            <person name="Desjardin D."/>
            <person name="Finy P."/>
            <person name="Geml J."/>
            <person name="Haridas S."/>
            <person name="Hughes K."/>
            <person name="Justo A."/>
            <person name="Karasinski D."/>
            <person name="Kautmanova I."/>
            <person name="Kiss B."/>
            <person name="Kocsube S."/>
            <person name="Kotiranta H."/>
            <person name="LaButti K.M."/>
            <person name="Lechner B.E."/>
            <person name="Liimatainen K."/>
            <person name="Lipzen A."/>
            <person name="Lukacs Z."/>
            <person name="Mihaltcheva S."/>
            <person name="Morgado L.N."/>
            <person name="Niskanen T."/>
            <person name="Noordeloos M.E."/>
            <person name="Ohm R.A."/>
            <person name="Ortiz-Santana B."/>
            <person name="Ovrebo C."/>
            <person name="Racz N."/>
            <person name="Riley R."/>
            <person name="Savchenko A."/>
            <person name="Shiryaev A."/>
            <person name="Soop K."/>
            <person name="Spirin V."/>
            <person name="Szebenyi C."/>
            <person name="Tomsovsky M."/>
            <person name="Tulloss R.E."/>
            <person name="Uehling J."/>
            <person name="Grigoriev I.V."/>
            <person name="Vagvolgyi C."/>
            <person name="Papp T."/>
            <person name="Martin F.M."/>
            <person name="Miettinen O."/>
            <person name="Hibbett D.S."/>
            <person name="Nagy L.G."/>
        </authorList>
    </citation>
    <scope>NUCLEOTIDE SEQUENCE [LARGE SCALE GENOMIC DNA]</scope>
    <source>
        <strain evidence="14 15">CBS 962.96</strain>
    </source>
</reference>
<evidence type="ECO:0000256" key="7">
    <source>
        <dbReference type="PIRSR" id="PIRSR630616-1"/>
    </source>
</evidence>
<feature type="compositionally biased region" description="Acidic residues" evidence="11">
    <location>
        <begin position="7"/>
        <end position="17"/>
    </location>
</feature>
<dbReference type="Gene3D" id="1.10.510.10">
    <property type="entry name" value="Transferase(Phosphotransferase) domain 1"/>
    <property type="match status" value="1"/>
</dbReference>
<dbReference type="EMBL" id="ML179198">
    <property type="protein sequence ID" value="THU95513.1"/>
    <property type="molecule type" value="Genomic_DNA"/>
</dbReference>
<dbReference type="SMART" id="SM00240">
    <property type="entry name" value="FHA"/>
    <property type="match status" value="1"/>
</dbReference>
<feature type="region of interest" description="Disordered" evidence="11">
    <location>
        <begin position="205"/>
        <end position="224"/>
    </location>
</feature>
<sequence>MVTDNDKGDDDAEENQETQETQQTQPTSQDPDDSDDITSSQEKKLWGFLQPCNPQSPFGKIIFWKGASIYKIGRHDTSHIVFHGFKISNHHATIQWDGKETKDSCVILRDISTNGTFVNGHKIGKGSHRILREGNEVAFGTLQSPKPDEDYRFIFRHLASGTPTEGLHAQYDVSSELGKGSFATVLRAIHRKTGEWVAIKMIQESRRTGREPGSTPDAAGNAQKTTIGREIDIMQSLKHPNICELKDVFYMDNNDISLVLELVDGGDLLEYILTRGGLSEDVSKHITYQLCLALSYVHKQGVAHRDLKPENVLLTKDDPPTVKVADFGLAKATDSLTMLRTMCGTPAYLAPEVVRQENHEGYDNLVDSWSVGVIVFSMLTNSNPFIEDDTQRDIRTRIAERTIEWDTIRRAEVTPECESFLRCLLDYDPTKRMSMRDALKHPWLATYVPVLNASQSSAHGRSDGNELAADVSMVDGALSRQSESISHSVTSRMLQRRVHVLDEAEEAGVNVPEPSPEMIINATREENRRRQGMTNGNGDSSGHGEGEEGNSNSNSKGKGKRLRNEVSSSLSDLEDDGSGEASPDSENGKDMDRDVVMEGTPAKKGRMAPGSSDGAPSGQRRGRGGAVGGRGRGKAKLPENANKDGAPLRRSGRNAGKNAN</sequence>
<dbReference type="Proteomes" id="UP000297245">
    <property type="component" value="Unassembled WGS sequence"/>
</dbReference>
<dbReference type="PROSITE" id="PS50006">
    <property type="entry name" value="FHA_DOMAIN"/>
    <property type="match status" value="1"/>
</dbReference>
<dbReference type="PROSITE" id="PS00107">
    <property type="entry name" value="PROTEIN_KINASE_ATP"/>
    <property type="match status" value="1"/>
</dbReference>
<dbReference type="InterPro" id="IPR017441">
    <property type="entry name" value="Protein_kinase_ATP_BS"/>
</dbReference>
<dbReference type="Pfam" id="PF00069">
    <property type="entry name" value="Pkinase"/>
    <property type="match status" value="1"/>
</dbReference>
<dbReference type="InterPro" id="IPR008984">
    <property type="entry name" value="SMAD_FHA_dom_sf"/>
</dbReference>
<dbReference type="InterPro" id="IPR030616">
    <property type="entry name" value="Aur-like"/>
</dbReference>
<evidence type="ECO:0000256" key="2">
    <source>
        <dbReference type="ARBA" id="ARBA00022527"/>
    </source>
</evidence>
<evidence type="ECO:0000256" key="1">
    <source>
        <dbReference type="ARBA" id="ARBA00005575"/>
    </source>
</evidence>
<feature type="region of interest" description="Disordered" evidence="11">
    <location>
        <begin position="1"/>
        <end position="40"/>
    </location>
</feature>